<dbReference type="AlphaFoldDB" id="A0A645HFH1"/>
<protein>
    <submittedName>
        <fullName evidence="1">Uncharacterized protein</fullName>
    </submittedName>
</protein>
<comment type="caution">
    <text evidence="1">The sequence shown here is derived from an EMBL/GenBank/DDBJ whole genome shotgun (WGS) entry which is preliminary data.</text>
</comment>
<accession>A0A645HFH1</accession>
<organism evidence="1">
    <name type="scientific">bioreactor metagenome</name>
    <dbReference type="NCBI Taxonomy" id="1076179"/>
    <lineage>
        <taxon>unclassified sequences</taxon>
        <taxon>metagenomes</taxon>
        <taxon>ecological metagenomes</taxon>
    </lineage>
</organism>
<gene>
    <name evidence="1" type="ORF">SDC9_184648</name>
</gene>
<evidence type="ECO:0000313" key="1">
    <source>
        <dbReference type="EMBL" id="MPN37132.1"/>
    </source>
</evidence>
<sequence length="49" mass="5708">MEYILILLFIIILSIISGKALYNMPNPGKRFYEAVNKNDTKDKKSNNKF</sequence>
<proteinExistence type="predicted"/>
<dbReference type="EMBL" id="VSSQ01091621">
    <property type="protein sequence ID" value="MPN37132.1"/>
    <property type="molecule type" value="Genomic_DNA"/>
</dbReference>
<name>A0A645HFH1_9ZZZZ</name>
<reference evidence="1" key="1">
    <citation type="submission" date="2019-08" db="EMBL/GenBank/DDBJ databases">
        <authorList>
            <person name="Kucharzyk K."/>
            <person name="Murdoch R.W."/>
            <person name="Higgins S."/>
            <person name="Loffler F."/>
        </authorList>
    </citation>
    <scope>NUCLEOTIDE SEQUENCE</scope>
</reference>